<dbReference type="Pfam" id="PF06722">
    <property type="entry name" value="EryCIII-like_C"/>
    <property type="match status" value="1"/>
</dbReference>
<reference evidence="2 3" key="1">
    <citation type="submission" date="2016-10" db="EMBL/GenBank/DDBJ databases">
        <authorList>
            <person name="de Groot N.N."/>
        </authorList>
    </citation>
    <scope>NUCLEOTIDE SEQUENCE [LARGE SCALE GENOMIC DNA]</scope>
    <source>
        <strain evidence="2 3">Nm24</strain>
    </source>
</reference>
<dbReference type="EMBL" id="FPBL01000020">
    <property type="protein sequence ID" value="SFU82718.1"/>
    <property type="molecule type" value="Genomic_DNA"/>
</dbReference>
<dbReference type="PANTHER" id="PTHR21015:SF22">
    <property type="entry name" value="GLYCOSYLTRANSFERASE"/>
    <property type="match status" value="1"/>
</dbReference>
<organism evidence="2 3">
    <name type="scientific">Nitrosomonas eutropha</name>
    <dbReference type="NCBI Taxonomy" id="916"/>
    <lineage>
        <taxon>Bacteria</taxon>
        <taxon>Pseudomonadati</taxon>
        <taxon>Pseudomonadota</taxon>
        <taxon>Betaproteobacteria</taxon>
        <taxon>Nitrosomonadales</taxon>
        <taxon>Nitrosomonadaceae</taxon>
        <taxon>Nitrosomonas</taxon>
    </lineage>
</organism>
<dbReference type="AlphaFoldDB" id="A0A1I7JC46"/>
<name>A0A1I7JC46_9PROT</name>
<keyword evidence="2" id="KW-0808">Transferase</keyword>
<accession>A0A1I7JC46</accession>
<proteinExistence type="predicted"/>
<feature type="domain" description="Erythromycin biosynthesis protein CIII-like C-terminal" evidence="1">
    <location>
        <begin position="290"/>
        <end position="386"/>
    </location>
</feature>
<dbReference type="OrthoDB" id="6620093at2"/>
<dbReference type="GO" id="GO:0016757">
    <property type="term" value="F:glycosyltransferase activity"/>
    <property type="evidence" value="ECO:0007669"/>
    <property type="project" value="TreeGrafter"/>
</dbReference>
<gene>
    <name evidence="2" type="ORF">SAMN05216339_1203</name>
</gene>
<dbReference type="PANTHER" id="PTHR21015">
    <property type="entry name" value="UDP-N-ACETYLGLUCOSAMINE--N-ACETYLMURAMYL-(PENTAPEPTIDE) PYROPHOSPHORYL-UNDECAPRENOL N-ACETYLGLUCOSAMINE TRANSFERASE 1"/>
    <property type="match status" value="1"/>
</dbReference>
<dbReference type="Proteomes" id="UP000183926">
    <property type="component" value="Unassembled WGS sequence"/>
</dbReference>
<dbReference type="InterPro" id="IPR010610">
    <property type="entry name" value="EryCIII-like_C"/>
</dbReference>
<evidence type="ECO:0000313" key="2">
    <source>
        <dbReference type="EMBL" id="SFU82718.1"/>
    </source>
</evidence>
<evidence type="ECO:0000259" key="1">
    <source>
        <dbReference type="Pfam" id="PF06722"/>
    </source>
</evidence>
<dbReference type="RefSeq" id="WP_074929508.1">
    <property type="nucleotide sequence ID" value="NZ_FPBL01000020.1"/>
</dbReference>
<sequence>MHNNTRKKILFFAEPATLAHVARPTVLAGTLNSAQYDVSIATGTDFKSIASQTGLPVHDLWSIGSKAYLAAVNTGQVVFSYDVLKRYVQDDLQLISTLNPDIIVGDFRLSLAISARLAKIPYVGISNAYWSPYAHTEYEIPAHLTTQLLGFTVANHIFRLLRPAILAQHSLPMYRLYRKYRMKPLGFDLRCVFTEADISVFADVPEMVPIRDCGVPGRYTYIGPVIWSPEVALPPELAAQSKDLPLIYIAMGSSGDPSLLNTIVRATTSLGYKAVVATCGYLLDKSIRGQIVTRNFLPGASTAAIAKLVICNGGSPSTHQALREGTPVLGIPANMDQLLNMNFIVATGAGLKVRADQVTYNKIRAAIQQILNEDNFSKNAQQVANWFKNCQPKEKFPEIINKISSHLS</sequence>
<dbReference type="SUPFAM" id="SSF53756">
    <property type="entry name" value="UDP-Glycosyltransferase/glycogen phosphorylase"/>
    <property type="match status" value="1"/>
</dbReference>
<evidence type="ECO:0000313" key="3">
    <source>
        <dbReference type="Proteomes" id="UP000183926"/>
    </source>
</evidence>
<dbReference type="Gene3D" id="3.40.50.2000">
    <property type="entry name" value="Glycogen Phosphorylase B"/>
    <property type="match status" value="2"/>
</dbReference>
<protein>
    <submittedName>
        <fullName evidence="2">UDP:flavonoid glycosyltransferase YjiC, YdhE family</fullName>
    </submittedName>
</protein>